<comment type="similarity">
    <text evidence="1 3">Belongs to the RRF family.</text>
</comment>
<dbReference type="RefSeq" id="WP_258569203.1">
    <property type="nucleotide sequence ID" value="NZ_JAKUDN010000002.1"/>
</dbReference>
<protein>
    <recommendedName>
        <fullName evidence="3">Ribosome-recycling factor</fullName>
        <shortName evidence="3">RRF</shortName>
    </recommendedName>
    <alternativeName>
        <fullName evidence="3">Ribosome-releasing factor</fullName>
    </alternativeName>
</protein>
<dbReference type="PANTHER" id="PTHR20982">
    <property type="entry name" value="RIBOSOME RECYCLING FACTOR"/>
    <property type="match status" value="1"/>
</dbReference>
<accession>A0ABT1L6M6</accession>
<feature type="domain" description="Ribosome recycling factor" evidence="5">
    <location>
        <begin position="17"/>
        <end position="179"/>
    </location>
</feature>
<dbReference type="Pfam" id="PF01765">
    <property type="entry name" value="RRF"/>
    <property type="match status" value="1"/>
</dbReference>
<evidence type="ECO:0000256" key="4">
    <source>
        <dbReference type="SAM" id="Coils"/>
    </source>
</evidence>
<dbReference type="SUPFAM" id="SSF55194">
    <property type="entry name" value="Ribosome recycling factor, RRF"/>
    <property type="match status" value="1"/>
</dbReference>
<evidence type="ECO:0000313" key="6">
    <source>
        <dbReference type="EMBL" id="MCP8352093.1"/>
    </source>
</evidence>
<dbReference type="InterPro" id="IPR023584">
    <property type="entry name" value="Ribosome_recyc_fac_dom"/>
</dbReference>
<dbReference type="HAMAP" id="MF_00040">
    <property type="entry name" value="RRF"/>
    <property type="match status" value="1"/>
</dbReference>
<dbReference type="NCBIfam" id="TIGR00496">
    <property type="entry name" value="frr"/>
    <property type="match status" value="1"/>
</dbReference>
<organism evidence="6 7">
    <name type="scientific">Candidatus Synchoanobacter obligatus</name>
    <dbReference type="NCBI Taxonomy" id="2919597"/>
    <lineage>
        <taxon>Bacteria</taxon>
        <taxon>Pseudomonadati</taxon>
        <taxon>Pseudomonadota</taxon>
        <taxon>Gammaproteobacteria</taxon>
        <taxon>Candidatus Comchoanobacterales</taxon>
        <taxon>Candidatus Comchoanobacteraceae</taxon>
        <taxon>Candidatus Synchoanobacter</taxon>
    </lineage>
</organism>
<evidence type="ECO:0000256" key="3">
    <source>
        <dbReference type="HAMAP-Rule" id="MF_00040"/>
    </source>
</evidence>
<evidence type="ECO:0000256" key="1">
    <source>
        <dbReference type="ARBA" id="ARBA00005912"/>
    </source>
</evidence>
<evidence type="ECO:0000259" key="5">
    <source>
        <dbReference type="Pfam" id="PF01765"/>
    </source>
</evidence>
<comment type="caution">
    <text evidence="6">The sequence shown here is derived from an EMBL/GenBank/DDBJ whole genome shotgun (WGS) entry which is preliminary data.</text>
</comment>
<reference evidence="6 7" key="1">
    <citation type="journal article" date="2022" name="Nat. Microbiol.">
        <title>The microbiome of a bacterivorous marine choanoflagellate contains a resource-demanding obligate bacterial associate.</title>
        <authorList>
            <person name="Needham D.M."/>
            <person name="Poirier C."/>
            <person name="Bachy C."/>
            <person name="George E.E."/>
            <person name="Wilken S."/>
            <person name="Yung C.C.M."/>
            <person name="Limardo A.J."/>
            <person name="Morando M."/>
            <person name="Sudek L."/>
            <person name="Malmstrom R.R."/>
            <person name="Keeling P.J."/>
            <person name="Santoro A.E."/>
            <person name="Worden A.Z."/>
        </authorList>
    </citation>
    <scope>NUCLEOTIDE SEQUENCE [LARGE SCALE GENOMIC DNA]</scope>
    <source>
        <strain evidence="6 7">Comchoano-2</strain>
    </source>
</reference>
<dbReference type="Gene3D" id="1.10.132.20">
    <property type="entry name" value="Ribosome-recycling factor"/>
    <property type="match status" value="1"/>
</dbReference>
<proteinExistence type="inferred from homology"/>
<dbReference type="InterPro" id="IPR002661">
    <property type="entry name" value="Ribosome_recyc_fac"/>
</dbReference>
<gene>
    <name evidence="3 6" type="primary">frr</name>
    <name evidence="6" type="ORF">MKS91_02180</name>
</gene>
<dbReference type="CDD" id="cd00520">
    <property type="entry name" value="RRF"/>
    <property type="match status" value="1"/>
</dbReference>
<sequence length="181" mass="20332">MIDEMKNTMQNSIDAYKNELSSLRTGRAHSGLLDKVTVDYYGSQTPLNQMANVSVSDARMLMVTPWDKQAVPLIIKAIQVSDLGLNAVAAGDAVRVPIPDLTEERRKQLVKHLKSEAENAKIGLRNVRRNTLSEAKNQVKDKLLSEDDERRIGAEVQKVMDQMVAEIDRLTNEKEKELMTV</sequence>
<dbReference type="EMBL" id="JAKUDN010000002">
    <property type="protein sequence ID" value="MCP8352093.1"/>
    <property type="molecule type" value="Genomic_DNA"/>
</dbReference>
<dbReference type="Proteomes" id="UP001320768">
    <property type="component" value="Unassembled WGS sequence"/>
</dbReference>
<evidence type="ECO:0000313" key="7">
    <source>
        <dbReference type="Proteomes" id="UP001320768"/>
    </source>
</evidence>
<keyword evidence="7" id="KW-1185">Reference proteome</keyword>
<evidence type="ECO:0000256" key="2">
    <source>
        <dbReference type="ARBA" id="ARBA00022917"/>
    </source>
</evidence>
<keyword evidence="4" id="KW-0175">Coiled coil</keyword>
<name>A0ABT1L6M6_9GAMM</name>
<dbReference type="Gene3D" id="3.30.1360.40">
    <property type="match status" value="1"/>
</dbReference>
<keyword evidence="3" id="KW-0963">Cytoplasm</keyword>
<keyword evidence="2 3" id="KW-0648">Protein biosynthesis</keyword>
<feature type="coiled-coil region" evidence="4">
    <location>
        <begin position="110"/>
        <end position="180"/>
    </location>
</feature>
<comment type="subcellular location">
    <subcellularLocation>
        <location evidence="3">Cytoplasm</location>
    </subcellularLocation>
</comment>
<dbReference type="PANTHER" id="PTHR20982:SF3">
    <property type="entry name" value="MITOCHONDRIAL RIBOSOME RECYCLING FACTOR PSEUDO 1"/>
    <property type="match status" value="1"/>
</dbReference>
<comment type="function">
    <text evidence="3">Responsible for the release of ribosomes from messenger RNA at the termination of protein biosynthesis. May increase the efficiency of translation by recycling ribosomes from one round of translation to another.</text>
</comment>
<dbReference type="InterPro" id="IPR036191">
    <property type="entry name" value="RRF_sf"/>
</dbReference>